<evidence type="ECO:0000313" key="2">
    <source>
        <dbReference type="EMBL" id="CAG5086730.1"/>
    </source>
</evidence>
<protein>
    <recommendedName>
        <fullName evidence="4">Toxin-antitoxin system YwqK family antitoxin</fullName>
    </recommendedName>
</protein>
<dbReference type="Proteomes" id="UP000683507">
    <property type="component" value="Chromosome"/>
</dbReference>
<dbReference type="Gene3D" id="3.90.930.1">
    <property type="match status" value="1"/>
</dbReference>
<dbReference type="KEGG" id="ptan:CRYO30217_03257"/>
<dbReference type="RefSeq" id="WP_258543444.1">
    <property type="nucleotide sequence ID" value="NZ_OU015584.1"/>
</dbReference>
<dbReference type="Gene3D" id="2.20.110.10">
    <property type="entry name" value="Histone H3 K4-specific methyltransferase SET7/9 N-terminal domain"/>
    <property type="match status" value="1"/>
</dbReference>
<evidence type="ECO:0000313" key="3">
    <source>
        <dbReference type="Proteomes" id="UP000683507"/>
    </source>
</evidence>
<dbReference type="InterPro" id="IPR011652">
    <property type="entry name" value="MORN_2"/>
</dbReference>
<gene>
    <name evidence="2" type="ORF">CRYO30217_03257</name>
</gene>
<dbReference type="SUPFAM" id="SSF82185">
    <property type="entry name" value="Histone H3 K4-specific methyltransferase SET7/9 N-terminal domain"/>
    <property type="match status" value="2"/>
</dbReference>
<organism evidence="2 3">
    <name type="scientific">Parvicella tangerina</name>
    <dbReference type="NCBI Taxonomy" id="2829795"/>
    <lineage>
        <taxon>Bacteria</taxon>
        <taxon>Pseudomonadati</taxon>
        <taxon>Bacteroidota</taxon>
        <taxon>Flavobacteriia</taxon>
        <taxon>Flavobacteriales</taxon>
        <taxon>Parvicellaceae</taxon>
        <taxon>Parvicella</taxon>
    </lineage>
</organism>
<reference evidence="2" key="1">
    <citation type="submission" date="2021-04" db="EMBL/GenBank/DDBJ databases">
        <authorList>
            <person name="Rodrigo-Torres L."/>
            <person name="Arahal R. D."/>
            <person name="Lucena T."/>
        </authorList>
    </citation>
    <scope>NUCLEOTIDE SEQUENCE</scope>
    <source>
        <strain evidence="2">AS29M-1</strain>
    </source>
</reference>
<dbReference type="AlphaFoldDB" id="A0A916JQF9"/>
<dbReference type="Pfam" id="PF07661">
    <property type="entry name" value="MORN_2"/>
    <property type="match status" value="4"/>
</dbReference>
<feature type="chain" id="PRO_5037737405" description="Toxin-antitoxin system YwqK family antitoxin" evidence="1">
    <location>
        <begin position="19"/>
        <end position="298"/>
    </location>
</feature>
<keyword evidence="1" id="KW-0732">Signal</keyword>
<feature type="signal peptide" evidence="1">
    <location>
        <begin position="1"/>
        <end position="18"/>
    </location>
</feature>
<proteinExistence type="predicted"/>
<name>A0A916JQF9_9FLAO</name>
<evidence type="ECO:0008006" key="4">
    <source>
        <dbReference type="Google" id="ProtNLM"/>
    </source>
</evidence>
<dbReference type="EMBL" id="OU015584">
    <property type="protein sequence ID" value="CAG5086730.1"/>
    <property type="molecule type" value="Genomic_DNA"/>
</dbReference>
<keyword evidence="3" id="KW-1185">Reference proteome</keyword>
<accession>A0A916JQF9</accession>
<evidence type="ECO:0000256" key="1">
    <source>
        <dbReference type="SAM" id="SignalP"/>
    </source>
</evidence>
<sequence length="298" mass="33724">MKNLLLILLLIFSLPILAIGDPTDPTDQSSDTLNQKVEGKKHGYWVIFAHMRNMPDYAPDDVIEEGRYKMNRKDGKWKKYFPTGNLKSEIVYKNGKAVGDFITYYDNEENTVEEAGNWQGKAYTDKFLRYHENGVVAQEKNFNENGKAEGVQKYFYENGQVELEFTANNGVNVGTATRYWPNGDIKEIITFDAEGNGTSSGEKERVNPPVILDSQKEEEEVGEGIAAEGDENEAQKSGNGIVDGYHKTYNDNKDILMDGEFKNGKLFNGKHYIYDEYGLLEKIEVYKNGKYVGNGVVE</sequence>